<reference evidence="2" key="1">
    <citation type="journal article" date="2011" name="Plant Physiol.">
        <title>Comprehensive sequence analysis of 24,783 barley full-length cDNAs derived from 12 clone libraries.</title>
        <authorList>
            <person name="Matsumoto T."/>
            <person name="Tanaka T."/>
            <person name="Sakai H."/>
            <person name="Amano N."/>
            <person name="Kanamori H."/>
            <person name="Kurita K."/>
            <person name="Kikuta A."/>
            <person name="Kamiya K."/>
            <person name="Yamamoto M."/>
            <person name="Ikawa H."/>
            <person name="Fujii N."/>
            <person name="Hori K."/>
            <person name="Itoh T."/>
            <person name="Sato K."/>
        </authorList>
    </citation>
    <scope>NUCLEOTIDE SEQUENCE</scope>
</reference>
<protein>
    <submittedName>
        <fullName evidence="2">Predicted protein</fullName>
    </submittedName>
</protein>
<feature type="transmembrane region" description="Helical" evidence="1">
    <location>
        <begin position="12"/>
        <end position="36"/>
    </location>
</feature>
<name>F2D380_HORVV</name>
<keyword evidence="1" id="KW-0812">Transmembrane</keyword>
<accession>F2D380</accession>
<organism evidence="2">
    <name type="scientific">Hordeum vulgare subsp. vulgare</name>
    <name type="common">Domesticated barley</name>
    <dbReference type="NCBI Taxonomy" id="112509"/>
    <lineage>
        <taxon>Eukaryota</taxon>
        <taxon>Viridiplantae</taxon>
        <taxon>Streptophyta</taxon>
        <taxon>Embryophyta</taxon>
        <taxon>Tracheophyta</taxon>
        <taxon>Spermatophyta</taxon>
        <taxon>Magnoliopsida</taxon>
        <taxon>Liliopsida</taxon>
        <taxon>Poales</taxon>
        <taxon>Poaceae</taxon>
        <taxon>BOP clade</taxon>
        <taxon>Pooideae</taxon>
        <taxon>Triticodae</taxon>
        <taxon>Triticeae</taxon>
        <taxon>Hordeinae</taxon>
        <taxon>Hordeum</taxon>
    </lineage>
</organism>
<dbReference type="AlphaFoldDB" id="F2D380"/>
<dbReference type="EMBL" id="AK358337">
    <property type="protein sequence ID" value="BAJ89551.1"/>
    <property type="molecule type" value="mRNA"/>
</dbReference>
<proteinExistence type="evidence at transcript level"/>
<evidence type="ECO:0000256" key="1">
    <source>
        <dbReference type="SAM" id="Phobius"/>
    </source>
</evidence>
<keyword evidence="1" id="KW-1133">Transmembrane helix</keyword>
<evidence type="ECO:0000313" key="2">
    <source>
        <dbReference type="EMBL" id="BAJ89551.1"/>
    </source>
</evidence>
<keyword evidence="1" id="KW-0472">Membrane</keyword>
<sequence length="48" mass="5570">MTFTFEADKASLNVTIALLFIFVMFSSFTRMFYLFIQAGVQEPVVQLR</sequence>